<keyword evidence="1" id="KW-0597">Phosphoprotein</keyword>
<dbReference type="EMBL" id="JAATOP010000012">
    <property type="protein sequence ID" value="NIY73723.1"/>
    <property type="molecule type" value="Genomic_DNA"/>
</dbReference>
<evidence type="ECO:0000259" key="3">
    <source>
        <dbReference type="PROSITE" id="PS50110"/>
    </source>
</evidence>
<evidence type="ECO:0000256" key="1">
    <source>
        <dbReference type="ARBA" id="ARBA00022553"/>
    </source>
</evidence>
<accession>A0ABX0W4C3</accession>
<sequence>MNAKYILIVEHDLTFGQSLSTLIEEEGYTTSHVRSAIAAMESLQLNRPDALLINANLPSMSGFAFTQWVRLEAGFRDIPIALMIPADNDIVRLKADGVGATVVLPLPFDLPELNYAISELWKGVRP</sequence>
<dbReference type="PROSITE" id="PS50110">
    <property type="entry name" value="RESPONSE_REGULATORY"/>
    <property type="match status" value="1"/>
</dbReference>
<reference evidence="4 5" key="1">
    <citation type="submission" date="2020-03" db="EMBL/GenBank/DDBJ databases">
        <title>Bacterial isolates of synthetic phycosphere.</title>
        <authorList>
            <person name="Fu H."/>
            <person name="Moran M.A."/>
        </authorList>
    </citation>
    <scope>NUCLEOTIDE SEQUENCE [LARGE SCALE GENOMIC DNA]</scope>
    <source>
        <strain evidence="4 5">HF1</strain>
    </source>
</reference>
<proteinExistence type="predicted"/>
<name>A0ABX0W4C3_9RHOB</name>
<comment type="caution">
    <text evidence="4">The sequence shown here is derived from an EMBL/GenBank/DDBJ whole genome shotgun (WGS) entry which is preliminary data.</text>
</comment>
<gene>
    <name evidence="4" type="ORF">HCZ30_14920</name>
</gene>
<protein>
    <submittedName>
        <fullName evidence="4">Response regulator transcription factor</fullName>
    </submittedName>
</protein>
<evidence type="ECO:0000313" key="5">
    <source>
        <dbReference type="Proteomes" id="UP000709466"/>
    </source>
</evidence>
<dbReference type="InterPro" id="IPR001789">
    <property type="entry name" value="Sig_transdc_resp-reg_receiver"/>
</dbReference>
<feature type="domain" description="Response regulatory" evidence="3">
    <location>
        <begin position="5"/>
        <end position="121"/>
    </location>
</feature>
<dbReference type="Gene3D" id="3.40.50.2300">
    <property type="match status" value="1"/>
</dbReference>
<dbReference type="SUPFAM" id="SSF52172">
    <property type="entry name" value="CheY-like"/>
    <property type="match status" value="1"/>
</dbReference>
<dbReference type="InterPro" id="IPR050595">
    <property type="entry name" value="Bact_response_regulator"/>
</dbReference>
<dbReference type="PANTHER" id="PTHR44591">
    <property type="entry name" value="STRESS RESPONSE REGULATOR PROTEIN 1"/>
    <property type="match status" value="1"/>
</dbReference>
<dbReference type="PANTHER" id="PTHR44591:SF3">
    <property type="entry name" value="RESPONSE REGULATORY DOMAIN-CONTAINING PROTEIN"/>
    <property type="match status" value="1"/>
</dbReference>
<evidence type="ECO:0000256" key="2">
    <source>
        <dbReference type="PROSITE-ProRule" id="PRU00169"/>
    </source>
</evidence>
<dbReference type="RefSeq" id="WP_167639105.1">
    <property type="nucleotide sequence ID" value="NZ_JAATOP010000012.1"/>
</dbReference>
<dbReference type="InterPro" id="IPR011006">
    <property type="entry name" value="CheY-like_superfamily"/>
</dbReference>
<comment type="caution">
    <text evidence="2">Lacks conserved residue(s) required for the propagation of feature annotation.</text>
</comment>
<dbReference type="SMART" id="SM00448">
    <property type="entry name" value="REC"/>
    <property type="match status" value="1"/>
</dbReference>
<organism evidence="4 5">
    <name type="scientific">Marivivens donghaensis</name>
    <dbReference type="NCBI Taxonomy" id="1699413"/>
    <lineage>
        <taxon>Bacteria</taxon>
        <taxon>Pseudomonadati</taxon>
        <taxon>Pseudomonadota</taxon>
        <taxon>Alphaproteobacteria</taxon>
        <taxon>Rhodobacterales</taxon>
        <taxon>Paracoccaceae</taxon>
        <taxon>Marivivens group</taxon>
        <taxon>Marivivens</taxon>
    </lineage>
</organism>
<dbReference type="Pfam" id="PF00072">
    <property type="entry name" value="Response_reg"/>
    <property type="match status" value="1"/>
</dbReference>
<evidence type="ECO:0000313" key="4">
    <source>
        <dbReference type="EMBL" id="NIY73723.1"/>
    </source>
</evidence>
<keyword evidence="5" id="KW-1185">Reference proteome</keyword>
<dbReference type="Proteomes" id="UP000709466">
    <property type="component" value="Unassembled WGS sequence"/>
</dbReference>